<organism evidence="1 2">
    <name type="scientific">Thalassobaculum fulvum</name>
    <dbReference type="NCBI Taxonomy" id="1633335"/>
    <lineage>
        <taxon>Bacteria</taxon>
        <taxon>Pseudomonadati</taxon>
        <taxon>Pseudomonadota</taxon>
        <taxon>Alphaproteobacteria</taxon>
        <taxon>Rhodospirillales</taxon>
        <taxon>Thalassobaculaceae</taxon>
        <taxon>Thalassobaculum</taxon>
    </lineage>
</organism>
<dbReference type="InterPro" id="IPR008772">
    <property type="entry name" value="Phosphonate_metab_PhnH"/>
</dbReference>
<evidence type="ECO:0000313" key="2">
    <source>
        <dbReference type="Proteomes" id="UP000630353"/>
    </source>
</evidence>
<keyword evidence="2" id="KW-1185">Reference proteome</keyword>
<name>A0A918XQE2_9PROT</name>
<dbReference type="SUPFAM" id="SSF159709">
    <property type="entry name" value="PhnH-like"/>
    <property type="match status" value="1"/>
</dbReference>
<proteinExistence type="predicted"/>
<dbReference type="PIRSF" id="PIRSF020680">
    <property type="entry name" value="PhnH"/>
    <property type="match status" value="1"/>
</dbReference>
<dbReference type="EMBL" id="BMZS01000003">
    <property type="protein sequence ID" value="GHD47045.1"/>
    <property type="molecule type" value="Genomic_DNA"/>
</dbReference>
<accession>A0A918XQE2</accession>
<dbReference type="Proteomes" id="UP000630353">
    <property type="component" value="Unassembled WGS sequence"/>
</dbReference>
<comment type="caution">
    <text evidence="1">The sequence shown here is derived from an EMBL/GenBank/DDBJ whole genome shotgun (WGS) entry which is preliminary data.</text>
</comment>
<dbReference type="InterPro" id="IPR038058">
    <property type="entry name" value="PhnH-like_sp"/>
</dbReference>
<keyword evidence="1" id="KW-0456">Lyase</keyword>
<sequence length="199" mass="20860">MADTIDIRPGFADPVAASQKVFRAVLDAMSRPGRIGTIDETIEPPAPLSVGAASLLLALADHDTPLWLAPEIRTPATAAFLRFHCGSPLTDDPGEAAFAVATGDSLPALDGFSVGDDAWPETSTTVIVQLDELTEGSGLTLTGPGIATEHRLAVTGLRDGVWPEWTANGALFPRGIDLVLVADRRIAALPRTTAVRTED</sequence>
<dbReference type="AlphaFoldDB" id="A0A918XQE2"/>
<reference evidence="1" key="1">
    <citation type="journal article" date="2014" name="Int. J. Syst. Evol. Microbiol.">
        <title>Complete genome sequence of Corynebacterium casei LMG S-19264T (=DSM 44701T), isolated from a smear-ripened cheese.</title>
        <authorList>
            <consortium name="US DOE Joint Genome Institute (JGI-PGF)"/>
            <person name="Walter F."/>
            <person name="Albersmeier A."/>
            <person name="Kalinowski J."/>
            <person name="Ruckert C."/>
        </authorList>
    </citation>
    <scope>NUCLEOTIDE SEQUENCE</scope>
    <source>
        <strain evidence="1">KCTC 42651</strain>
    </source>
</reference>
<dbReference type="Pfam" id="PF05845">
    <property type="entry name" value="PhnH"/>
    <property type="match status" value="1"/>
</dbReference>
<reference evidence="1" key="2">
    <citation type="submission" date="2020-09" db="EMBL/GenBank/DDBJ databases">
        <authorList>
            <person name="Sun Q."/>
            <person name="Kim S."/>
        </authorList>
    </citation>
    <scope>NUCLEOTIDE SEQUENCE</scope>
    <source>
        <strain evidence="1">KCTC 42651</strain>
    </source>
</reference>
<gene>
    <name evidence="1" type="ORF">GCM10017083_16910</name>
</gene>
<protein>
    <submittedName>
        <fullName evidence="1">Carbon-phosphorus lyase subunit PhnH</fullName>
    </submittedName>
</protein>
<dbReference type="GO" id="GO:0016829">
    <property type="term" value="F:lyase activity"/>
    <property type="evidence" value="ECO:0007669"/>
    <property type="project" value="UniProtKB-KW"/>
</dbReference>
<evidence type="ECO:0000313" key="1">
    <source>
        <dbReference type="EMBL" id="GHD47045.1"/>
    </source>
</evidence>
<dbReference type="RefSeq" id="WP_189988500.1">
    <property type="nucleotide sequence ID" value="NZ_BMZS01000003.1"/>
</dbReference>
<dbReference type="NCBIfam" id="TIGR03292">
    <property type="entry name" value="PhnH_redo"/>
    <property type="match status" value="1"/>
</dbReference>
<dbReference type="Gene3D" id="3.40.50.11310">
    <property type="entry name" value="Bacterial phosphonate metabolism protein PhnH"/>
    <property type="match status" value="1"/>
</dbReference>
<dbReference type="GO" id="GO:0019634">
    <property type="term" value="P:organic phosphonate metabolic process"/>
    <property type="evidence" value="ECO:0007669"/>
    <property type="project" value="InterPro"/>
</dbReference>